<evidence type="ECO:0000313" key="3">
    <source>
        <dbReference type="RefSeq" id="XP_033575362.1"/>
    </source>
</evidence>
<protein>
    <submittedName>
        <fullName evidence="1 3">Uncharacterized protein</fullName>
    </submittedName>
</protein>
<evidence type="ECO:0000313" key="2">
    <source>
        <dbReference type="Proteomes" id="UP000504636"/>
    </source>
</evidence>
<reference evidence="3" key="3">
    <citation type="submission" date="2025-04" db="UniProtKB">
        <authorList>
            <consortium name="RefSeq"/>
        </authorList>
    </citation>
    <scope>IDENTIFICATION</scope>
    <source>
        <strain evidence="3">CBS 304.34</strain>
    </source>
</reference>
<organism evidence="1">
    <name type="scientific">Mytilinidion resinicola</name>
    <dbReference type="NCBI Taxonomy" id="574789"/>
    <lineage>
        <taxon>Eukaryota</taxon>
        <taxon>Fungi</taxon>
        <taxon>Dikarya</taxon>
        <taxon>Ascomycota</taxon>
        <taxon>Pezizomycotina</taxon>
        <taxon>Dothideomycetes</taxon>
        <taxon>Pleosporomycetidae</taxon>
        <taxon>Mytilinidiales</taxon>
        <taxon>Mytilinidiaceae</taxon>
        <taxon>Mytilinidion</taxon>
    </lineage>
</organism>
<name>A0A6A6YIM4_9PEZI</name>
<gene>
    <name evidence="1 3" type="ORF">BDZ99DRAFT_54914</name>
</gene>
<reference evidence="1 3" key="1">
    <citation type="journal article" date="2020" name="Stud. Mycol.">
        <title>101 Dothideomycetes genomes: a test case for predicting lifestyles and emergence of pathogens.</title>
        <authorList>
            <person name="Haridas S."/>
            <person name="Albert R."/>
            <person name="Binder M."/>
            <person name="Bloem J."/>
            <person name="Labutti K."/>
            <person name="Salamov A."/>
            <person name="Andreopoulos B."/>
            <person name="Baker S."/>
            <person name="Barry K."/>
            <person name="Bills G."/>
            <person name="Bluhm B."/>
            <person name="Cannon C."/>
            <person name="Castanera R."/>
            <person name="Culley D."/>
            <person name="Daum C."/>
            <person name="Ezra D."/>
            <person name="Gonzalez J."/>
            <person name="Henrissat B."/>
            <person name="Kuo A."/>
            <person name="Liang C."/>
            <person name="Lipzen A."/>
            <person name="Lutzoni F."/>
            <person name="Magnuson J."/>
            <person name="Mondo S."/>
            <person name="Nolan M."/>
            <person name="Ohm R."/>
            <person name="Pangilinan J."/>
            <person name="Park H.-J."/>
            <person name="Ramirez L."/>
            <person name="Alfaro M."/>
            <person name="Sun H."/>
            <person name="Tritt A."/>
            <person name="Yoshinaga Y."/>
            <person name="Zwiers L.-H."/>
            <person name="Turgeon B."/>
            <person name="Goodwin S."/>
            <person name="Spatafora J."/>
            <person name="Crous P."/>
            <person name="Grigoriev I."/>
        </authorList>
    </citation>
    <scope>NUCLEOTIDE SEQUENCE</scope>
    <source>
        <strain evidence="1 3">CBS 304.34</strain>
    </source>
</reference>
<dbReference type="EMBL" id="MU003703">
    <property type="protein sequence ID" value="KAF2808398.1"/>
    <property type="molecule type" value="Genomic_DNA"/>
</dbReference>
<keyword evidence="2" id="KW-1185">Reference proteome</keyword>
<dbReference type="AlphaFoldDB" id="A0A6A6YIM4"/>
<sequence length="113" mass="12193">MDLDMDCDLSHGGTGKKALRLSLSTCCLLALPAHDPAFHEAAALSGDVRRFPVSVPCCRGGETGRREVKQTAPAQCLGAASQLRDSCQLAGRGSPCEVRQCRTRPLRKSKWRV</sequence>
<dbReference type="GeneID" id="54467843"/>
<evidence type="ECO:0000313" key="1">
    <source>
        <dbReference type="EMBL" id="KAF2808398.1"/>
    </source>
</evidence>
<dbReference type="Proteomes" id="UP000504636">
    <property type="component" value="Unplaced"/>
</dbReference>
<proteinExistence type="predicted"/>
<dbReference type="RefSeq" id="XP_033575362.1">
    <property type="nucleotide sequence ID" value="XM_033726950.1"/>
</dbReference>
<accession>A0A6A6YIM4</accession>
<reference evidence="3" key="2">
    <citation type="submission" date="2020-04" db="EMBL/GenBank/DDBJ databases">
        <authorList>
            <consortium name="NCBI Genome Project"/>
        </authorList>
    </citation>
    <scope>NUCLEOTIDE SEQUENCE</scope>
    <source>
        <strain evidence="3">CBS 304.34</strain>
    </source>
</reference>